<evidence type="ECO:0000313" key="2">
    <source>
        <dbReference type="EMBL" id="CAB4194774.1"/>
    </source>
</evidence>
<dbReference type="EMBL" id="LR797229">
    <property type="protein sequence ID" value="CAB4194774.1"/>
    <property type="molecule type" value="Genomic_DNA"/>
</dbReference>
<organism evidence="2">
    <name type="scientific">uncultured Caudovirales phage</name>
    <dbReference type="NCBI Taxonomy" id="2100421"/>
    <lineage>
        <taxon>Viruses</taxon>
        <taxon>Duplodnaviria</taxon>
        <taxon>Heunggongvirae</taxon>
        <taxon>Uroviricota</taxon>
        <taxon>Caudoviricetes</taxon>
        <taxon>Peduoviridae</taxon>
        <taxon>Maltschvirus</taxon>
        <taxon>Maltschvirus maltsch</taxon>
    </lineage>
</organism>
<proteinExistence type="predicted"/>
<evidence type="ECO:0000313" key="4">
    <source>
        <dbReference type="EMBL" id="CAB5225766.1"/>
    </source>
</evidence>
<accession>A0A6J5RSD7</accession>
<protein>
    <submittedName>
        <fullName evidence="2">Uncharacterized protein</fullName>
    </submittedName>
</protein>
<dbReference type="EMBL" id="LR798357">
    <property type="protein sequence ID" value="CAB5225766.1"/>
    <property type="molecule type" value="Genomic_DNA"/>
</dbReference>
<evidence type="ECO:0000313" key="3">
    <source>
        <dbReference type="EMBL" id="CAB4204606.1"/>
    </source>
</evidence>
<dbReference type="EMBL" id="LR797348">
    <property type="protein sequence ID" value="CAB4204606.1"/>
    <property type="molecule type" value="Genomic_DNA"/>
</dbReference>
<sequence length="96" mass="10872">MPAQFTLLYKGQSHEVDISTLYVASQFEEKYDRSFQVFANVSEVRLGWLAFCVWRAAAQQGITVPLKFEDFLQNDPVIEGIEDAEAENTNPTPGEQ</sequence>
<dbReference type="EMBL" id="LR797020">
    <property type="protein sequence ID" value="CAB4180850.1"/>
    <property type="molecule type" value="Genomic_DNA"/>
</dbReference>
<name>A0A6J5RSD7_9CAUD</name>
<gene>
    <name evidence="1" type="ORF">UFOVP1057_5</name>
    <name evidence="2" type="ORF">UFOVP1273_5</name>
    <name evidence="3" type="ORF">UFOVP1398_14</name>
    <name evidence="4" type="ORF">UFOVP1508_5</name>
</gene>
<reference evidence="2" key="1">
    <citation type="submission" date="2020-05" db="EMBL/GenBank/DDBJ databases">
        <authorList>
            <person name="Chiriac C."/>
            <person name="Salcher M."/>
            <person name="Ghai R."/>
            <person name="Kavagutti S V."/>
        </authorList>
    </citation>
    <scope>NUCLEOTIDE SEQUENCE</scope>
</reference>
<evidence type="ECO:0000313" key="1">
    <source>
        <dbReference type="EMBL" id="CAB4180850.1"/>
    </source>
</evidence>